<accession>A0A7X6DSK9</accession>
<evidence type="ECO:0000313" key="4">
    <source>
        <dbReference type="EMBL" id="NKE72590.1"/>
    </source>
</evidence>
<protein>
    <submittedName>
        <fullName evidence="4">NUDIX hydrolase</fullName>
    </submittedName>
</protein>
<comment type="similarity">
    <text evidence="2">Belongs to the Nudix hydrolase family.</text>
</comment>
<dbReference type="InterPro" id="IPR051325">
    <property type="entry name" value="Nudix_hydrolase_domain"/>
</dbReference>
<evidence type="ECO:0000256" key="2">
    <source>
        <dbReference type="RuleBase" id="RU003476"/>
    </source>
</evidence>
<dbReference type="InterPro" id="IPR020476">
    <property type="entry name" value="Nudix_hydrolase"/>
</dbReference>
<dbReference type="InterPro" id="IPR020084">
    <property type="entry name" value="NUDIX_hydrolase_CS"/>
</dbReference>
<dbReference type="PANTHER" id="PTHR21340:SF0">
    <property type="entry name" value="BIS(5'-NUCLEOSYL)-TETRAPHOSPHATASE [ASYMMETRICAL]"/>
    <property type="match status" value="1"/>
</dbReference>
<dbReference type="EMBL" id="VTOW01000003">
    <property type="protein sequence ID" value="NKE72590.1"/>
    <property type="molecule type" value="Genomic_DNA"/>
</dbReference>
<evidence type="ECO:0000313" key="5">
    <source>
        <dbReference type="Proteomes" id="UP000534783"/>
    </source>
</evidence>
<dbReference type="InterPro" id="IPR015797">
    <property type="entry name" value="NUDIX_hydrolase-like_dom_sf"/>
</dbReference>
<dbReference type="PRINTS" id="PR00502">
    <property type="entry name" value="NUDIXFAMILY"/>
</dbReference>
<dbReference type="Proteomes" id="UP000534783">
    <property type="component" value="Unassembled WGS sequence"/>
</dbReference>
<dbReference type="AlphaFoldDB" id="A0A7X6DSK9"/>
<dbReference type="GO" id="GO:0006167">
    <property type="term" value="P:AMP biosynthetic process"/>
    <property type="evidence" value="ECO:0007669"/>
    <property type="project" value="TreeGrafter"/>
</dbReference>
<dbReference type="SUPFAM" id="SSF55811">
    <property type="entry name" value="Nudix"/>
    <property type="match status" value="1"/>
</dbReference>
<dbReference type="RefSeq" id="WP_168062383.1">
    <property type="nucleotide sequence ID" value="NZ_VTOW01000003.1"/>
</dbReference>
<dbReference type="GO" id="GO:0004081">
    <property type="term" value="F:bis(5'-nucleosyl)-tetraphosphatase (asymmetrical) activity"/>
    <property type="evidence" value="ECO:0007669"/>
    <property type="project" value="TreeGrafter"/>
</dbReference>
<keyword evidence="5" id="KW-1185">Reference proteome</keyword>
<dbReference type="CDD" id="cd03673">
    <property type="entry name" value="NUDIX_Ap6A_hydrolase"/>
    <property type="match status" value="1"/>
</dbReference>
<dbReference type="Pfam" id="PF00293">
    <property type="entry name" value="NUDIX"/>
    <property type="match status" value="1"/>
</dbReference>
<evidence type="ECO:0000259" key="3">
    <source>
        <dbReference type="PROSITE" id="PS51462"/>
    </source>
</evidence>
<organism evidence="4 5">
    <name type="scientific">Candidatus Manganitrophus noduliformans</name>
    <dbReference type="NCBI Taxonomy" id="2606439"/>
    <lineage>
        <taxon>Bacteria</taxon>
        <taxon>Pseudomonadati</taxon>
        <taxon>Nitrospirota</taxon>
        <taxon>Nitrospiria</taxon>
        <taxon>Candidatus Troglogloeales</taxon>
        <taxon>Candidatus Manganitrophaceae</taxon>
        <taxon>Candidatus Manganitrophus</taxon>
    </lineage>
</organism>
<dbReference type="PROSITE" id="PS00893">
    <property type="entry name" value="NUDIX_BOX"/>
    <property type="match status" value="1"/>
</dbReference>
<dbReference type="PROSITE" id="PS51462">
    <property type="entry name" value="NUDIX"/>
    <property type="match status" value="1"/>
</dbReference>
<gene>
    <name evidence="4" type="ORF">MNODULE_17705</name>
</gene>
<dbReference type="Gene3D" id="3.90.79.10">
    <property type="entry name" value="Nucleoside Triphosphate Pyrophosphohydrolase"/>
    <property type="match status" value="1"/>
</dbReference>
<dbReference type="GO" id="GO:0006754">
    <property type="term" value="P:ATP biosynthetic process"/>
    <property type="evidence" value="ECO:0007669"/>
    <property type="project" value="TreeGrafter"/>
</dbReference>
<proteinExistence type="inferred from homology"/>
<comment type="caution">
    <text evidence="4">The sequence shown here is derived from an EMBL/GenBank/DDBJ whole genome shotgun (WGS) entry which is preliminary data.</text>
</comment>
<keyword evidence="1 2" id="KW-0378">Hydrolase</keyword>
<evidence type="ECO:0000256" key="1">
    <source>
        <dbReference type="ARBA" id="ARBA00022801"/>
    </source>
</evidence>
<dbReference type="PANTHER" id="PTHR21340">
    <property type="entry name" value="DIADENOSINE 5,5-P1,P4-TETRAPHOSPHATE PYROPHOSPHOHYDROLASE MUTT"/>
    <property type="match status" value="1"/>
</dbReference>
<name>A0A7X6DSK9_9BACT</name>
<feature type="domain" description="Nudix hydrolase" evidence="3">
    <location>
        <begin position="4"/>
        <end position="140"/>
    </location>
</feature>
<sequence length="171" mass="19685">MKTRRHTSSGGVIYKAKEDGIQVVLISHYNQRGKLIWCLPKGSVEKGESLQETAIREVREETGVFGRVLEKIGQIQYWFYSKEEETKIFKTVHFYLLEYLRGDEKDHDSEVDEARWVALQEAMGMLTHSSERTIMEKATRYLTAVYGQKIPVPSVKVENILPNDTDNSSTI</sequence>
<dbReference type="InterPro" id="IPR000086">
    <property type="entry name" value="NUDIX_hydrolase_dom"/>
</dbReference>
<reference evidence="4 5" key="1">
    <citation type="journal article" date="2020" name="Nature">
        <title>Bacterial chemolithoautotrophy via manganese oxidation.</title>
        <authorList>
            <person name="Yu H."/>
            <person name="Leadbetter J.R."/>
        </authorList>
    </citation>
    <scope>NUCLEOTIDE SEQUENCE [LARGE SCALE GENOMIC DNA]</scope>
    <source>
        <strain evidence="4 5">Mn-1</strain>
    </source>
</reference>